<dbReference type="GO" id="GO:0005741">
    <property type="term" value="C:mitochondrial outer membrane"/>
    <property type="evidence" value="ECO:0007669"/>
    <property type="project" value="TreeGrafter"/>
</dbReference>
<dbReference type="InterPro" id="IPR019412">
    <property type="entry name" value="IML2/TPR_39"/>
</dbReference>
<evidence type="ECO:0000313" key="7">
    <source>
        <dbReference type="EMBL" id="KZZ97702.1"/>
    </source>
</evidence>
<accession>A0A162IS54</accession>
<feature type="transmembrane region" description="Helical" evidence="6">
    <location>
        <begin position="247"/>
        <end position="270"/>
    </location>
</feature>
<dbReference type="GO" id="GO:0005634">
    <property type="term" value="C:nucleus"/>
    <property type="evidence" value="ECO:0007669"/>
    <property type="project" value="TreeGrafter"/>
</dbReference>
<dbReference type="PANTHER" id="PTHR31859">
    <property type="entry name" value="TETRATRICOPEPTIDE REPEAT PROTEIN 39 FAMILY MEMBER"/>
    <property type="match status" value="1"/>
</dbReference>
<gene>
    <name evidence="7" type="ORF">AAL_03666</name>
</gene>
<comment type="function">
    <text evidence="4">Inclusion body (IB) resident protein that interacts strongly with lipid droplet (LD) proteins. Involved in LD-mediated IB clearing after protein folding stress, probably by enabling access to the IBs of an LD-stored soluble sterol derivative that acts as a chaperone in inclusion clearing.</text>
</comment>
<keyword evidence="8" id="KW-1185">Reference proteome</keyword>
<dbReference type="EMBL" id="AZGY01000006">
    <property type="protein sequence ID" value="KZZ97702.1"/>
    <property type="molecule type" value="Genomic_DNA"/>
</dbReference>
<evidence type="ECO:0000256" key="4">
    <source>
        <dbReference type="ARBA" id="ARBA00043897"/>
    </source>
</evidence>
<dbReference type="Pfam" id="PF10300">
    <property type="entry name" value="Iml2-TPR_39"/>
    <property type="match status" value="1"/>
</dbReference>
<reference evidence="7 8" key="1">
    <citation type="journal article" date="2016" name="Genome Biol. Evol.">
        <title>Divergent and convergent evolution of fungal pathogenicity.</title>
        <authorList>
            <person name="Shang Y."/>
            <person name="Xiao G."/>
            <person name="Zheng P."/>
            <person name="Cen K."/>
            <person name="Zhan S."/>
            <person name="Wang C."/>
        </authorList>
    </citation>
    <scope>NUCLEOTIDE SEQUENCE [LARGE SCALE GENOMIC DNA]</scope>
    <source>
        <strain evidence="7 8">RCEF 2490</strain>
    </source>
</reference>
<proteinExistence type="predicted"/>
<dbReference type="GO" id="GO:0005829">
    <property type="term" value="C:cytosol"/>
    <property type="evidence" value="ECO:0007669"/>
    <property type="project" value="TreeGrafter"/>
</dbReference>
<feature type="compositionally biased region" description="Basic and acidic residues" evidence="5">
    <location>
        <begin position="180"/>
        <end position="189"/>
    </location>
</feature>
<protein>
    <recommendedName>
        <fullName evidence="2">Inclusion body clearance protein IML2</fullName>
    </recommendedName>
    <alternativeName>
        <fullName evidence="3">Inclusion body clearance protein iml2</fullName>
    </alternativeName>
</protein>
<feature type="compositionally biased region" description="Polar residues" evidence="5">
    <location>
        <begin position="190"/>
        <end position="211"/>
    </location>
</feature>
<evidence type="ECO:0000313" key="8">
    <source>
        <dbReference type="Proteomes" id="UP000078544"/>
    </source>
</evidence>
<feature type="region of interest" description="Disordered" evidence="5">
    <location>
        <begin position="177"/>
        <end position="211"/>
    </location>
</feature>
<keyword evidence="6" id="KW-1133">Transmembrane helix</keyword>
<keyword evidence="6" id="KW-0812">Transmembrane</keyword>
<dbReference type="PANTHER" id="PTHR31859:SF1">
    <property type="entry name" value="TETRATRICOPEPTIDE REPEAT PROTEIN 39C"/>
    <property type="match status" value="1"/>
</dbReference>
<dbReference type="Proteomes" id="UP000078544">
    <property type="component" value="Unassembled WGS sequence"/>
</dbReference>
<dbReference type="OrthoDB" id="2154985at2759"/>
<evidence type="ECO:0000256" key="2">
    <source>
        <dbReference type="ARBA" id="ARBA00018424"/>
    </source>
</evidence>
<comment type="caution">
    <text evidence="7">The sequence shown here is derived from an EMBL/GenBank/DDBJ whole genome shotgun (WGS) entry which is preliminary data.</text>
</comment>
<comment type="subunit">
    <text evidence="1">Interacts with lipid droplet proteins.</text>
</comment>
<keyword evidence="6" id="KW-0472">Membrane</keyword>
<dbReference type="AlphaFoldDB" id="A0A162IS54"/>
<sequence length="674" mass="75494">MSLLGGWFRSSSSNSSSTDSLRAKEYLVKERENLADAMKWTSLIMNDDIDGASEGLERGDSSFHTLGAGVTSFMRSVLGFEKEVMVSTAAKLNDCETKAWADYKRVQKYQSTIPDRLYPPGTEYELVRAEAQLMGAVVGVLNESIVEAMKSFYKLRKAFIILDSIVAAETKASAALASERQQENGKPRDATQTPEKAQSVRNSVNLSRPSSPLEMQSLQSSIADANDEVKITDTMDVFVHSGTNMCFGLLLLILSLVPPAFSKILSVVGFHGDRARGIRMLWRAAAHNNINGALAGMMLLGYYNGLLGTVDILPAQQDYDADAESVGPPHDKCRQLLADLRSRYPDSRMWRVEEARLYANDKNLPQAVELLATGKESPMKQITAVNYFELGINAMILQDWNLMRDTFLRCLTISDWSPGMYYYMAGCAALELYRDAKHNAEADADTIKSLKDKAEDYLREVPRKSGKQRLMARQLPLETFAQRKVQKWEDRAKTLDIDLADAVGSSPALEICYIWNGQKRMTDRELSLALHHLDWTRCTIATGNLKDADEVAVWAVTRASILQGQGKVAEAIAILEENVLRHDRAEFKGGHRDDYVLPVANYELAVIAWTECCNPPDGTSQEISEWRRAKAAQCQEYLEKVKSWESYVLDARVGMRVQSGLETLKWLKKKMEWS</sequence>
<evidence type="ECO:0000256" key="5">
    <source>
        <dbReference type="SAM" id="MobiDB-lite"/>
    </source>
</evidence>
<organism evidence="7 8">
    <name type="scientific">Moelleriella libera RCEF 2490</name>
    <dbReference type="NCBI Taxonomy" id="1081109"/>
    <lineage>
        <taxon>Eukaryota</taxon>
        <taxon>Fungi</taxon>
        <taxon>Dikarya</taxon>
        <taxon>Ascomycota</taxon>
        <taxon>Pezizomycotina</taxon>
        <taxon>Sordariomycetes</taxon>
        <taxon>Hypocreomycetidae</taxon>
        <taxon>Hypocreales</taxon>
        <taxon>Clavicipitaceae</taxon>
        <taxon>Moelleriella</taxon>
    </lineage>
</organism>
<evidence type="ECO:0000256" key="3">
    <source>
        <dbReference type="ARBA" id="ARBA00019539"/>
    </source>
</evidence>
<evidence type="ECO:0000256" key="1">
    <source>
        <dbReference type="ARBA" id="ARBA00011408"/>
    </source>
</evidence>
<evidence type="ECO:0000256" key="6">
    <source>
        <dbReference type="SAM" id="Phobius"/>
    </source>
</evidence>
<name>A0A162IS54_9HYPO</name>